<gene>
    <name evidence="7" type="ORF">PR001_g558</name>
    <name evidence="6" type="ORF">PR002_g917</name>
</gene>
<dbReference type="PANTHER" id="PTHR23427">
    <property type="entry name" value="SURFEIT LOCUS PROTEIN"/>
    <property type="match status" value="1"/>
</dbReference>
<dbReference type="Pfam" id="PF02104">
    <property type="entry name" value="SURF1"/>
    <property type="match status" value="1"/>
</dbReference>
<feature type="transmembrane region" description="Helical" evidence="5">
    <location>
        <begin position="269"/>
        <end position="290"/>
    </location>
</feature>
<dbReference type="Proteomes" id="UP000435112">
    <property type="component" value="Unassembled WGS sequence"/>
</dbReference>
<dbReference type="GO" id="GO:0005743">
    <property type="term" value="C:mitochondrial inner membrane"/>
    <property type="evidence" value="ECO:0007669"/>
    <property type="project" value="UniProtKB-SubCell"/>
</dbReference>
<keyword evidence="4 5" id="KW-0472">Membrane</keyword>
<comment type="similarity">
    <text evidence="5">Belongs to the SURF1 family.</text>
</comment>
<reference evidence="8 9" key="1">
    <citation type="submission" date="2018-09" db="EMBL/GenBank/DDBJ databases">
        <title>Genomic investigation of the strawberry pathogen Phytophthora fragariae indicates pathogenicity is determined by transcriptional variation in three key races.</title>
        <authorList>
            <person name="Adams T.M."/>
            <person name="Armitage A.D."/>
            <person name="Sobczyk M.K."/>
            <person name="Bates H.J."/>
            <person name="Dunwell J.M."/>
            <person name="Nellist C.F."/>
            <person name="Harrison R.J."/>
        </authorList>
    </citation>
    <scope>NUCLEOTIDE SEQUENCE [LARGE SCALE GENOMIC DNA]</scope>
    <source>
        <strain evidence="7 8">SCRP249</strain>
        <strain evidence="6 9">SCRP324</strain>
    </source>
</reference>
<dbReference type="AlphaFoldDB" id="A0A6A3P1U9"/>
<keyword evidence="2 5" id="KW-0812">Transmembrane</keyword>
<dbReference type="CDD" id="cd06662">
    <property type="entry name" value="SURF1"/>
    <property type="match status" value="1"/>
</dbReference>
<dbReference type="OrthoDB" id="10040024at2759"/>
<evidence type="ECO:0000256" key="3">
    <source>
        <dbReference type="ARBA" id="ARBA00022989"/>
    </source>
</evidence>
<keyword evidence="5" id="KW-0999">Mitochondrion inner membrane</keyword>
<sequence length="306" mass="33857">MLGRRVLHAVARPSSSTRRFAASAAQTKTKGANGDESSFSRYAGMAFFGAVAATTAYLGTWQTERYYWKVDLINERTKELSESVSELPKNATASDDVDDIEYRQLRLEGSFKPGSTFYLYTSVDPRSAPADPSDSVARVKSGGYIYSLLHRDGGTPVIVNRGWLPRKLLDEHIGRDKKEENGKVSFVGVLRHGEVKNNFTPNNDPENRQFFYLDHEELADAMGVTSADLPVIVDALAVEDASGEITLDNPLRKSIASYLEFYMTPEKHAGYAATWFGCSIAAAVMGILRFKKGGARAVRAPRFEHR</sequence>
<evidence type="ECO:0000313" key="6">
    <source>
        <dbReference type="EMBL" id="KAE9047624.1"/>
    </source>
</evidence>
<name>A0A6A3P1U9_9STRA</name>
<accession>A0A6A3P1U9</accession>
<evidence type="ECO:0000313" key="8">
    <source>
        <dbReference type="Proteomes" id="UP000429607"/>
    </source>
</evidence>
<comment type="function">
    <text evidence="5">Probably involved in the biogenesis of the COX complex.</text>
</comment>
<comment type="subcellular location">
    <subcellularLocation>
        <location evidence="1">Membrane</location>
    </subcellularLocation>
    <subcellularLocation>
        <location evidence="5">Mitochondrion inner membrane</location>
        <topology evidence="5">Multi-pass membrane protein</topology>
    </subcellularLocation>
</comment>
<dbReference type="PROSITE" id="PS50895">
    <property type="entry name" value="SURF1"/>
    <property type="match status" value="1"/>
</dbReference>
<evidence type="ECO:0000256" key="4">
    <source>
        <dbReference type="ARBA" id="ARBA00023136"/>
    </source>
</evidence>
<dbReference type="InterPro" id="IPR002994">
    <property type="entry name" value="Surf1/Shy1"/>
</dbReference>
<evidence type="ECO:0000313" key="9">
    <source>
        <dbReference type="Proteomes" id="UP000435112"/>
    </source>
</evidence>
<proteinExistence type="inferred from homology"/>
<comment type="caution">
    <text evidence="6">The sequence shown here is derived from an EMBL/GenBank/DDBJ whole genome shotgun (WGS) entry which is preliminary data.</text>
</comment>
<keyword evidence="5" id="KW-0496">Mitochondrion</keyword>
<dbReference type="EMBL" id="QXFV01000014">
    <property type="protein sequence ID" value="KAE9052366.1"/>
    <property type="molecule type" value="Genomic_DNA"/>
</dbReference>
<comment type="caution">
    <text evidence="5">Lacks conserved residue(s) required for the propagation of feature annotation.</text>
</comment>
<dbReference type="InterPro" id="IPR045214">
    <property type="entry name" value="Surf1/Surf4"/>
</dbReference>
<dbReference type="Proteomes" id="UP000429607">
    <property type="component" value="Unassembled WGS sequence"/>
</dbReference>
<evidence type="ECO:0000256" key="2">
    <source>
        <dbReference type="ARBA" id="ARBA00022692"/>
    </source>
</evidence>
<evidence type="ECO:0000256" key="1">
    <source>
        <dbReference type="ARBA" id="ARBA00004370"/>
    </source>
</evidence>
<evidence type="ECO:0000313" key="7">
    <source>
        <dbReference type="EMBL" id="KAE9052366.1"/>
    </source>
</evidence>
<protein>
    <recommendedName>
        <fullName evidence="5">SURF1-like protein</fullName>
    </recommendedName>
</protein>
<dbReference type="EMBL" id="QXFU01000024">
    <property type="protein sequence ID" value="KAE9047624.1"/>
    <property type="molecule type" value="Genomic_DNA"/>
</dbReference>
<evidence type="ECO:0000256" key="5">
    <source>
        <dbReference type="RuleBase" id="RU363076"/>
    </source>
</evidence>
<organism evidence="6 9">
    <name type="scientific">Phytophthora rubi</name>
    <dbReference type="NCBI Taxonomy" id="129364"/>
    <lineage>
        <taxon>Eukaryota</taxon>
        <taxon>Sar</taxon>
        <taxon>Stramenopiles</taxon>
        <taxon>Oomycota</taxon>
        <taxon>Peronosporomycetes</taxon>
        <taxon>Peronosporales</taxon>
        <taxon>Peronosporaceae</taxon>
        <taxon>Phytophthora</taxon>
    </lineage>
</organism>
<keyword evidence="3 5" id="KW-1133">Transmembrane helix</keyword>
<dbReference type="PANTHER" id="PTHR23427:SF2">
    <property type="entry name" value="SURFEIT LOCUS PROTEIN 1"/>
    <property type="match status" value="1"/>
</dbReference>